<reference evidence="1 2" key="1">
    <citation type="submission" date="2023-01" db="EMBL/GenBank/DDBJ databases">
        <authorList>
            <person name="Whitehead M."/>
        </authorList>
    </citation>
    <scope>NUCLEOTIDE SEQUENCE [LARGE SCALE GENOMIC DNA]</scope>
</reference>
<accession>A0AAV0Y4T3</accession>
<keyword evidence="2" id="KW-1185">Reference proteome</keyword>
<dbReference type="Proteomes" id="UP001160148">
    <property type="component" value="Unassembled WGS sequence"/>
</dbReference>
<organism evidence="1 2">
    <name type="scientific">Macrosiphum euphorbiae</name>
    <name type="common">potato aphid</name>
    <dbReference type="NCBI Taxonomy" id="13131"/>
    <lineage>
        <taxon>Eukaryota</taxon>
        <taxon>Metazoa</taxon>
        <taxon>Ecdysozoa</taxon>
        <taxon>Arthropoda</taxon>
        <taxon>Hexapoda</taxon>
        <taxon>Insecta</taxon>
        <taxon>Pterygota</taxon>
        <taxon>Neoptera</taxon>
        <taxon>Paraneoptera</taxon>
        <taxon>Hemiptera</taxon>
        <taxon>Sternorrhyncha</taxon>
        <taxon>Aphidomorpha</taxon>
        <taxon>Aphidoidea</taxon>
        <taxon>Aphididae</taxon>
        <taxon>Macrosiphini</taxon>
        <taxon>Macrosiphum</taxon>
    </lineage>
</organism>
<evidence type="ECO:0000313" key="1">
    <source>
        <dbReference type="EMBL" id="CAI6374844.1"/>
    </source>
</evidence>
<name>A0AAV0Y4T3_9HEMI</name>
<dbReference type="AlphaFoldDB" id="A0AAV0Y4T3"/>
<evidence type="ECO:0000313" key="2">
    <source>
        <dbReference type="Proteomes" id="UP001160148"/>
    </source>
</evidence>
<dbReference type="EMBL" id="CARXXK010001250">
    <property type="protein sequence ID" value="CAI6374844.1"/>
    <property type="molecule type" value="Genomic_DNA"/>
</dbReference>
<protein>
    <submittedName>
        <fullName evidence="1">Uncharacterized protein</fullName>
    </submittedName>
</protein>
<comment type="caution">
    <text evidence="1">The sequence shown here is derived from an EMBL/GenBank/DDBJ whole genome shotgun (WGS) entry which is preliminary data.</text>
</comment>
<gene>
    <name evidence="1" type="ORF">MEUPH1_LOCUS28422</name>
</gene>
<proteinExistence type="predicted"/>
<sequence length="101" mass="11538">MGEHDDHEAEPYDPTVSTDAQKYDDLIERIGRELASKFVSGIHRYVSRIIVPGGVGGVQKCLFELDRLIEMYPPSHFYIISVTAVNRQNIRQIYQQDSLIS</sequence>